<evidence type="ECO:0000313" key="1">
    <source>
        <dbReference type="EMBL" id="RZS99321.1"/>
    </source>
</evidence>
<keyword evidence="2" id="KW-1185">Reference proteome</keyword>
<evidence type="ECO:0000313" key="2">
    <source>
        <dbReference type="Proteomes" id="UP000292262"/>
    </source>
</evidence>
<sequence>MRKQSEIKKLMKRYIIIISLLVGSYSSVAQEFLNPVQNQYIADNPYLISSAYAGIGDCWQIRGVGFEQWVNIEDSPGTQSLSIDGRISDRSGVGAILYNDENGFTSQKGFQLSFAHHLTLDEWSNQYLSFGISYKFTQFGIDAQSFNDGNPDNPINPGLSNVSVNNSNFDIGFLYRLGRFFISANAINLLKKQLDDFNPTEPNVIQNYYVYTGYTFYHRFSDMEIEPSILYQNFAGDGRSTTDMNLKVRKLLKRGDYIWGGVSMRSIVDQDFKPLSVSPMIGIKKENFYVAYGYQVNVNEVFQPTTAAGSHMITLGFDFACRQSKCGCTY</sequence>
<dbReference type="AlphaFoldDB" id="A0A4Q7PFR6"/>
<dbReference type="Proteomes" id="UP000292262">
    <property type="component" value="Unassembled WGS sequence"/>
</dbReference>
<reference evidence="1 2" key="1">
    <citation type="submission" date="2019-02" db="EMBL/GenBank/DDBJ databases">
        <title>Genomic Encyclopedia of Type Strains, Phase IV (KMG-IV): sequencing the most valuable type-strain genomes for metagenomic binning, comparative biology and taxonomic classification.</title>
        <authorList>
            <person name="Goeker M."/>
        </authorList>
    </citation>
    <scope>NUCLEOTIDE SEQUENCE [LARGE SCALE GENOMIC DNA]</scope>
    <source>
        <strain evidence="1 2">DSM 17196</strain>
    </source>
</reference>
<protein>
    <submittedName>
        <fullName evidence="1">Type IX secretion system PorP/SprF family membrane protein</fullName>
    </submittedName>
</protein>
<dbReference type="InterPro" id="IPR019861">
    <property type="entry name" value="PorP/SprF_Bacteroidetes"/>
</dbReference>
<accession>A0A4Q7PFR6</accession>
<name>A0A4Q7PFR6_9FLAO</name>
<gene>
    <name evidence="1" type="ORF">EV197_0530</name>
</gene>
<dbReference type="EMBL" id="SGXE01000001">
    <property type="protein sequence ID" value="RZS99321.1"/>
    <property type="molecule type" value="Genomic_DNA"/>
</dbReference>
<comment type="caution">
    <text evidence="1">The sequence shown here is derived from an EMBL/GenBank/DDBJ whole genome shotgun (WGS) entry which is preliminary data.</text>
</comment>
<dbReference type="NCBIfam" id="TIGR03519">
    <property type="entry name" value="T9SS_PorP_fam"/>
    <property type="match status" value="1"/>
</dbReference>
<organism evidence="1 2">
    <name type="scientific">Aquimarina brevivitae</name>
    <dbReference type="NCBI Taxonomy" id="323412"/>
    <lineage>
        <taxon>Bacteria</taxon>
        <taxon>Pseudomonadati</taxon>
        <taxon>Bacteroidota</taxon>
        <taxon>Flavobacteriia</taxon>
        <taxon>Flavobacteriales</taxon>
        <taxon>Flavobacteriaceae</taxon>
        <taxon>Aquimarina</taxon>
    </lineage>
</organism>
<dbReference type="Pfam" id="PF11751">
    <property type="entry name" value="PorP_SprF"/>
    <property type="match status" value="1"/>
</dbReference>
<proteinExistence type="predicted"/>